<reference evidence="2 3" key="1">
    <citation type="journal article" date="2023" name="Plants (Basel)">
        <title>Bridging the Gap: Combining Genomics and Transcriptomics Approaches to Understand Stylosanthes scabra, an Orphan Legume from the Brazilian Caatinga.</title>
        <authorList>
            <person name="Ferreira-Neto J.R.C."/>
            <person name="da Silva M.D."/>
            <person name="Binneck E."/>
            <person name="de Melo N.F."/>
            <person name="da Silva R.H."/>
            <person name="de Melo A.L.T.M."/>
            <person name="Pandolfi V."/>
            <person name="Bustamante F.O."/>
            <person name="Brasileiro-Vidal A.C."/>
            <person name="Benko-Iseppon A.M."/>
        </authorList>
    </citation>
    <scope>NUCLEOTIDE SEQUENCE [LARGE SCALE GENOMIC DNA]</scope>
    <source>
        <tissue evidence="2">Leaves</tissue>
    </source>
</reference>
<comment type="caution">
    <text evidence="2">The sequence shown here is derived from an EMBL/GenBank/DDBJ whole genome shotgun (WGS) entry which is preliminary data.</text>
</comment>
<dbReference type="Proteomes" id="UP001341840">
    <property type="component" value="Unassembled WGS sequence"/>
</dbReference>
<feature type="coiled-coil region" evidence="1">
    <location>
        <begin position="330"/>
        <end position="364"/>
    </location>
</feature>
<name>A0ABU6U7A0_9FABA</name>
<protein>
    <submittedName>
        <fullName evidence="2">Uncharacterized protein</fullName>
    </submittedName>
</protein>
<evidence type="ECO:0000313" key="3">
    <source>
        <dbReference type="Proteomes" id="UP001341840"/>
    </source>
</evidence>
<sequence length="460" mass="52994">MAVNRLTDENGKTMVPISEGDPYAWVKGEVRDLVSLFCDSDSVEELGDPLSWVREGSGVKLRFLPCEADDRFECGVLSQLKCAPSQIHPNAWAFIRGFEILMEYVGKEPLQSYKDFKEMFVKVGYVEDQFPFYLDEFGLERFSLYWYLEPVQILGMNKVSRESAEVIEFLEQNVCTKETLSLGMLFKWENEREYTLRYLETTTGGLKIFFKKRIEKDQSASNVVKVEGGVVVNQPQEKKKTYSMKRRRAEEGGSRKKVIDLTSSRCCGKDVSLEEVYAARLLCLARFEELKARDDANKKKEEGFLVQEKLELERKLQVAVEQSATKDKELLELKSDIEQLKGKLQKLEKDRTELEARVVELCGEKKSAKTSKEDHGYMMMAAGFERARKQAEFLIPEIKFDKLDPVKVVHNGALVDDDEVDLEGGDDHNPEEYNSYNLVKLYIDVKNLFGFFFGLFVWNN</sequence>
<organism evidence="2 3">
    <name type="scientific">Stylosanthes scabra</name>
    <dbReference type="NCBI Taxonomy" id="79078"/>
    <lineage>
        <taxon>Eukaryota</taxon>
        <taxon>Viridiplantae</taxon>
        <taxon>Streptophyta</taxon>
        <taxon>Embryophyta</taxon>
        <taxon>Tracheophyta</taxon>
        <taxon>Spermatophyta</taxon>
        <taxon>Magnoliopsida</taxon>
        <taxon>eudicotyledons</taxon>
        <taxon>Gunneridae</taxon>
        <taxon>Pentapetalae</taxon>
        <taxon>rosids</taxon>
        <taxon>fabids</taxon>
        <taxon>Fabales</taxon>
        <taxon>Fabaceae</taxon>
        <taxon>Papilionoideae</taxon>
        <taxon>50 kb inversion clade</taxon>
        <taxon>dalbergioids sensu lato</taxon>
        <taxon>Dalbergieae</taxon>
        <taxon>Pterocarpus clade</taxon>
        <taxon>Stylosanthes</taxon>
    </lineage>
</organism>
<proteinExistence type="predicted"/>
<gene>
    <name evidence="2" type="ORF">PIB30_007205</name>
</gene>
<evidence type="ECO:0000256" key="1">
    <source>
        <dbReference type="SAM" id="Coils"/>
    </source>
</evidence>
<dbReference type="EMBL" id="JASCZI010120844">
    <property type="protein sequence ID" value="MED6155698.1"/>
    <property type="molecule type" value="Genomic_DNA"/>
</dbReference>
<evidence type="ECO:0000313" key="2">
    <source>
        <dbReference type="EMBL" id="MED6155698.1"/>
    </source>
</evidence>
<accession>A0ABU6U7A0</accession>
<keyword evidence="3" id="KW-1185">Reference proteome</keyword>
<keyword evidence="1" id="KW-0175">Coiled coil</keyword>